<name>A0AA37UH19_9MICO</name>
<gene>
    <name evidence="3" type="ORF">GCM10025874_11940</name>
</gene>
<protein>
    <submittedName>
        <fullName evidence="3">Uncharacterized protein</fullName>
    </submittedName>
</protein>
<dbReference type="RefSeq" id="WP_284230962.1">
    <property type="nucleotide sequence ID" value="NZ_BSUL01000001.1"/>
</dbReference>
<proteinExistence type="predicted"/>
<dbReference type="Proteomes" id="UP001157160">
    <property type="component" value="Unassembled WGS sequence"/>
</dbReference>
<feature type="transmembrane region" description="Helical" evidence="2">
    <location>
        <begin position="74"/>
        <end position="95"/>
    </location>
</feature>
<dbReference type="EMBL" id="BSUL01000001">
    <property type="protein sequence ID" value="GMA27941.1"/>
    <property type="molecule type" value="Genomic_DNA"/>
</dbReference>
<organism evidence="3 4">
    <name type="scientific">Arenivirga flava</name>
    <dbReference type="NCBI Taxonomy" id="1930060"/>
    <lineage>
        <taxon>Bacteria</taxon>
        <taxon>Bacillati</taxon>
        <taxon>Actinomycetota</taxon>
        <taxon>Actinomycetes</taxon>
        <taxon>Micrococcales</taxon>
        <taxon>Microbacteriaceae</taxon>
        <taxon>Arenivirga</taxon>
    </lineage>
</organism>
<keyword evidence="2" id="KW-0472">Membrane</keyword>
<keyword evidence="4" id="KW-1185">Reference proteome</keyword>
<sequence>MTTRRDDHEDERMQHATEPETAESAVAGRRPLRPTWLLGTVAVVFGLFYAYDVWEAVGNWIGMAQGYAEFEQALPWAVYLASVAVPFVVFVAALLVTRRRPIWQVVLALLVGLATVAVLALSLERLGLQLYFSLFG</sequence>
<feature type="transmembrane region" description="Helical" evidence="2">
    <location>
        <begin position="102"/>
        <end position="123"/>
    </location>
</feature>
<feature type="compositionally biased region" description="Basic and acidic residues" evidence="1">
    <location>
        <begin position="1"/>
        <end position="18"/>
    </location>
</feature>
<comment type="caution">
    <text evidence="3">The sequence shown here is derived from an EMBL/GenBank/DDBJ whole genome shotgun (WGS) entry which is preliminary data.</text>
</comment>
<keyword evidence="2" id="KW-0812">Transmembrane</keyword>
<feature type="transmembrane region" description="Helical" evidence="2">
    <location>
        <begin position="36"/>
        <end position="54"/>
    </location>
</feature>
<reference evidence="3 4" key="1">
    <citation type="journal article" date="2014" name="Int. J. Syst. Evol. Microbiol.">
        <title>Complete genome sequence of Corynebacterium casei LMG S-19264T (=DSM 44701T), isolated from a smear-ripened cheese.</title>
        <authorList>
            <consortium name="US DOE Joint Genome Institute (JGI-PGF)"/>
            <person name="Walter F."/>
            <person name="Albersmeier A."/>
            <person name="Kalinowski J."/>
            <person name="Ruckert C."/>
        </authorList>
    </citation>
    <scope>NUCLEOTIDE SEQUENCE [LARGE SCALE GENOMIC DNA]</scope>
    <source>
        <strain evidence="3 4">NBRC 112289</strain>
    </source>
</reference>
<feature type="region of interest" description="Disordered" evidence="1">
    <location>
        <begin position="1"/>
        <end position="25"/>
    </location>
</feature>
<keyword evidence="2" id="KW-1133">Transmembrane helix</keyword>
<evidence type="ECO:0000256" key="2">
    <source>
        <dbReference type="SAM" id="Phobius"/>
    </source>
</evidence>
<evidence type="ECO:0000313" key="4">
    <source>
        <dbReference type="Proteomes" id="UP001157160"/>
    </source>
</evidence>
<evidence type="ECO:0000256" key="1">
    <source>
        <dbReference type="SAM" id="MobiDB-lite"/>
    </source>
</evidence>
<accession>A0AA37UH19</accession>
<evidence type="ECO:0000313" key="3">
    <source>
        <dbReference type="EMBL" id="GMA27941.1"/>
    </source>
</evidence>
<dbReference type="AlphaFoldDB" id="A0AA37UH19"/>